<feature type="transmembrane region" description="Helical" evidence="13">
    <location>
        <begin position="85"/>
        <end position="107"/>
    </location>
</feature>
<evidence type="ECO:0000256" key="13">
    <source>
        <dbReference type="SAM" id="Phobius"/>
    </source>
</evidence>
<keyword evidence="7" id="KW-0479">Metal-binding</keyword>
<evidence type="ECO:0000256" key="4">
    <source>
        <dbReference type="ARBA" id="ARBA00022475"/>
    </source>
</evidence>
<evidence type="ECO:0000256" key="2">
    <source>
        <dbReference type="ARBA" id="ARBA00004651"/>
    </source>
</evidence>
<comment type="cofactor">
    <cofactor evidence="1">
        <name>Zn(2+)</name>
        <dbReference type="ChEBI" id="CHEBI:29105"/>
    </cofactor>
</comment>
<dbReference type="PANTHER" id="PTHR35864:SF1">
    <property type="entry name" value="ZINC METALLOPROTEASE YWHC-RELATED"/>
    <property type="match status" value="1"/>
</dbReference>
<dbReference type="PANTHER" id="PTHR35864">
    <property type="entry name" value="ZINC METALLOPROTEASE MJ0611-RELATED"/>
    <property type="match status" value="1"/>
</dbReference>
<feature type="transmembrane region" description="Helical" evidence="13">
    <location>
        <begin position="38"/>
        <end position="64"/>
    </location>
</feature>
<evidence type="ECO:0000256" key="8">
    <source>
        <dbReference type="ARBA" id="ARBA00022801"/>
    </source>
</evidence>
<reference evidence="15 16" key="1">
    <citation type="submission" date="2020-09" db="EMBL/GenBank/DDBJ databases">
        <title>Roseomonas.</title>
        <authorList>
            <person name="Zhu W."/>
        </authorList>
    </citation>
    <scope>NUCLEOTIDE SEQUENCE [LARGE SCALE GENOMIC DNA]</scope>
    <source>
        <strain evidence="15 16">573</strain>
    </source>
</reference>
<evidence type="ECO:0000256" key="3">
    <source>
        <dbReference type="ARBA" id="ARBA00007931"/>
    </source>
</evidence>
<feature type="transmembrane region" description="Helical" evidence="13">
    <location>
        <begin position="127"/>
        <end position="146"/>
    </location>
</feature>
<keyword evidence="12 13" id="KW-0472">Membrane</keyword>
<keyword evidence="10 13" id="KW-1133">Transmembrane helix</keyword>
<feature type="domain" description="Peptidase M50" evidence="14">
    <location>
        <begin position="41"/>
        <end position="230"/>
    </location>
</feature>
<organism evidence="15 16">
    <name type="scientific">Roseomonas haemaphysalidis</name>
    <dbReference type="NCBI Taxonomy" id="2768162"/>
    <lineage>
        <taxon>Bacteria</taxon>
        <taxon>Pseudomonadati</taxon>
        <taxon>Pseudomonadota</taxon>
        <taxon>Alphaproteobacteria</taxon>
        <taxon>Acetobacterales</taxon>
        <taxon>Roseomonadaceae</taxon>
        <taxon>Roseomonas</taxon>
    </lineage>
</organism>
<keyword evidence="16" id="KW-1185">Reference proteome</keyword>
<dbReference type="InterPro" id="IPR052348">
    <property type="entry name" value="Metallopeptidase_M50B"/>
</dbReference>
<evidence type="ECO:0000313" key="16">
    <source>
        <dbReference type="Proteomes" id="UP001518989"/>
    </source>
</evidence>
<dbReference type="CDD" id="cd06158">
    <property type="entry name" value="S2P-M50_like_1"/>
    <property type="match status" value="1"/>
</dbReference>
<dbReference type="EMBL" id="JACTNG010000005">
    <property type="protein sequence ID" value="MBO1079489.1"/>
    <property type="molecule type" value="Genomic_DNA"/>
</dbReference>
<keyword evidence="6 13" id="KW-0812">Transmembrane</keyword>
<feature type="transmembrane region" description="Helical" evidence="13">
    <location>
        <begin position="176"/>
        <end position="194"/>
    </location>
</feature>
<evidence type="ECO:0000256" key="9">
    <source>
        <dbReference type="ARBA" id="ARBA00022833"/>
    </source>
</evidence>
<protein>
    <submittedName>
        <fullName evidence="15">Site-2 protease family protein</fullName>
    </submittedName>
</protein>
<evidence type="ECO:0000256" key="7">
    <source>
        <dbReference type="ARBA" id="ARBA00022723"/>
    </source>
</evidence>
<evidence type="ECO:0000256" key="12">
    <source>
        <dbReference type="ARBA" id="ARBA00023136"/>
    </source>
</evidence>
<dbReference type="Proteomes" id="UP001518989">
    <property type="component" value="Unassembled WGS sequence"/>
</dbReference>
<evidence type="ECO:0000256" key="6">
    <source>
        <dbReference type="ARBA" id="ARBA00022692"/>
    </source>
</evidence>
<keyword evidence="11" id="KW-0482">Metalloprotease</keyword>
<keyword evidence="4" id="KW-1003">Cell membrane</keyword>
<evidence type="ECO:0000256" key="11">
    <source>
        <dbReference type="ARBA" id="ARBA00023049"/>
    </source>
</evidence>
<feature type="transmembrane region" description="Helical" evidence="13">
    <location>
        <begin position="239"/>
        <end position="256"/>
    </location>
</feature>
<evidence type="ECO:0000256" key="1">
    <source>
        <dbReference type="ARBA" id="ARBA00001947"/>
    </source>
</evidence>
<name>A0ABS3KPX6_9PROT</name>
<dbReference type="GO" id="GO:0008233">
    <property type="term" value="F:peptidase activity"/>
    <property type="evidence" value="ECO:0007669"/>
    <property type="project" value="UniProtKB-KW"/>
</dbReference>
<comment type="subcellular location">
    <subcellularLocation>
        <location evidence="2">Cell membrane</location>
        <topology evidence="2">Multi-pass membrane protein</topology>
    </subcellularLocation>
</comment>
<accession>A0ABS3KPX6</accession>
<gene>
    <name evidence="15" type="ORF">IAI61_10625</name>
</gene>
<sequence length="263" mass="28247">MPPAGGCVRTPSRWRSAVIRCCATSHEPHRVTDWLPELLVAILATVIAITLHEAAHGYAALALGDDTAQRAGRLSLNPIRHVDRVGTVILPGILLITQLLTIGRVVAMFGWAKPIPVDPWQLRNPRFGMVLVAAAGPAMNFFLAWLSALLAHVVLALAGSVPMQVVALGVDFVRLSIMANLLLALFNLLPIPPLDGGRIMVGLLPRSLSRALARVERFGLLVVMAMILILPRLGPQYDVIGWLSGIVTGPAFRLVLQLAGHPV</sequence>
<dbReference type="InterPro" id="IPR044537">
    <property type="entry name" value="Rip2-like"/>
</dbReference>
<feature type="transmembrane region" description="Helical" evidence="13">
    <location>
        <begin position="153"/>
        <end position="170"/>
    </location>
</feature>
<proteinExistence type="inferred from homology"/>
<dbReference type="InterPro" id="IPR008915">
    <property type="entry name" value="Peptidase_M50"/>
</dbReference>
<evidence type="ECO:0000313" key="15">
    <source>
        <dbReference type="EMBL" id="MBO1079489.1"/>
    </source>
</evidence>
<dbReference type="Pfam" id="PF02163">
    <property type="entry name" value="Peptidase_M50"/>
    <property type="match status" value="1"/>
</dbReference>
<evidence type="ECO:0000256" key="5">
    <source>
        <dbReference type="ARBA" id="ARBA00022670"/>
    </source>
</evidence>
<evidence type="ECO:0000259" key="14">
    <source>
        <dbReference type="Pfam" id="PF02163"/>
    </source>
</evidence>
<feature type="transmembrane region" description="Helical" evidence="13">
    <location>
        <begin position="215"/>
        <end position="233"/>
    </location>
</feature>
<evidence type="ECO:0000256" key="10">
    <source>
        <dbReference type="ARBA" id="ARBA00022989"/>
    </source>
</evidence>
<comment type="similarity">
    <text evidence="3">Belongs to the peptidase M50B family.</text>
</comment>
<comment type="caution">
    <text evidence="15">The sequence shown here is derived from an EMBL/GenBank/DDBJ whole genome shotgun (WGS) entry which is preliminary data.</text>
</comment>
<keyword evidence="9" id="KW-0862">Zinc</keyword>
<dbReference type="GO" id="GO:0006508">
    <property type="term" value="P:proteolysis"/>
    <property type="evidence" value="ECO:0007669"/>
    <property type="project" value="UniProtKB-KW"/>
</dbReference>
<keyword evidence="8" id="KW-0378">Hydrolase</keyword>
<keyword evidence="5 15" id="KW-0645">Protease</keyword>